<keyword evidence="1" id="KW-1133">Transmembrane helix</keyword>
<feature type="transmembrane region" description="Helical" evidence="1">
    <location>
        <begin position="85"/>
        <end position="108"/>
    </location>
</feature>
<keyword evidence="4" id="KW-1185">Reference proteome</keyword>
<proteinExistence type="predicted"/>
<evidence type="ECO:0000256" key="1">
    <source>
        <dbReference type="SAM" id="Phobius"/>
    </source>
</evidence>
<organism evidence="3 4">
    <name type="scientific">Flavobacterium nackdongense</name>
    <dbReference type="NCBI Taxonomy" id="2547394"/>
    <lineage>
        <taxon>Bacteria</taxon>
        <taxon>Pseudomonadati</taxon>
        <taxon>Bacteroidota</taxon>
        <taxon>Flavobacteriia</taxon>
        <taxon>Flavobacteriales</taxon>
        <taxon>Flavobacteriaceae</taxon>
        <taxon>Flavobacterium</taxon>
    </lineage>
</organism>
<keyword evidence="1" id="KW-0472">Membrane</keyword>
<dbReference type="EMBL" id="CP037933">
    <property type="protein sequence ID" value="QBN19888.1"/>
    <property type="molecule type" value="Genomic_DNA"/>
</dbReference>
<gene>
    <name evidence="3" type="ORF">E1750_14125</name>
</gene>
<accession>A0A4P6YCA9</accession>
<feature type="signal peptide" evidence="2">
    <location>
        <begin position="1"/>
        <end position="18"/>
    </location>
</feature>
<dbReference type="KEGG" id="fnk:E1750_14125"/>
<feature type="chain" id="PRO_5020928181" evidence="2">
    <location>
        <begin position="19"/>
        <end position="151"/>
    </location>
</feature>
<keyword evidence="2" id="KW-0732">Signal</keyword>
<feature type="transmembrane region" description="Helical" evidence="1">
    <location>
        <begin position="115"/>
        <end position="132"/>
    </location>
</feature>
<dbReference type="OrthoDB" id="1358461at2"/>
<dbReference type="AlphaFoldDB" id="A0A4P6YCA9"/>
<keyword evidence="1" id="KW-0812">Transmembrane</keyword>
<dbReference type="Proteomes" id="UP000291124">
    <property type="component" value="Chromosome"/>
</dbReference>
<dbReference type="RefSeq" id="WP_133277404.1">
    <property type="nucleotide sequence ID" value="NZ_CP037933.1"/>
</dbReference>
<evidence type="ECO:0000313" key="4">
    <source>
        <dbReference type="Proteomes" id="UP000291124"/>
    </source>
</evidence>
<reference evidence="4" key="1">
    <citation type="submission" date="2019-03" db="EMBL/GenBank/DDBJ databases">
        <title>Flavobacterium sp.</title>
        <authorList>
            <person name="Kim H."/>
        </authorList>
    </citation>
    <scope>NUCLEOTIDE SEQUENCE [LARGE SCALE GENOMIC DNA]</scope>
    <source>
        <strain evidence="4">GS13</strain>
    </source>
</reference>
<name>A0A4P6YCA9_9FLAO</name>
<evidence type="ECO:0000313" key="3">
    <source>
        <dbReference type="EMBL" id="QBN19888.1"/>
    </source>
</evidence>
<sequence>MKNRIYLILLFISFTVFSQQRTLELTNIKTGKVKVFVENQRIKIRTLDHKKWIGNLKITDSVSFTVNNHKVAMESLQSIKNQPKVLGTVKTVVLISGLAIVGASLIAASGGSDSAFLLFVVGAGTTMSAGVIEGLNSNYTKRKWTYKIVEK</sequence>
<protein>
    <submittedName>
        <fullName evidence="3">Uncharacterized protein</fullName>
    </submittedName>
</protein>
<evidence type="ECO:0000256" key="2">
    <source>
        <dbReference type="SAM" id="SignalP"/>
    </source>
</evidence>